<evidence type="ECO:0000256" key="1">
    <source>
        <dbReference type="SAM" id="MobiDB-lite"/>
    </source>
</evidence>
<reference evidence="2 3" key="1">
    <citation type="journal article" date="2018" name="Front. Plant Sci.">
        <title>Red Clover (Trifolium pratense) and Zigzag Clover (T. medium) - A Picture of Genomic Similarities and Differences.</title>
        <authorList>
            <person name="Dluhosova J."/>
            <person name="Istvanek J."/>
            <person name="Nedelnik J."/>
            <person name="Repkova J."/>
        </authorList>
    </citation>
    <scope>NUCLEOTIDE SEQUENCE [LARGE SCALE GENOMIC DNA]</scope>
    <source>
        <strain evidence="3">cv. 10/8</strain>
        <tissue evidence="2">Leaf</tissue>
    </source>
</reference>
<sequence length="43" mass="4661">ASQQPREKLEFKHRLSIAQGAAKGDPLQNQFGSSSLFESPFGA</sequence>
<feature type="compositionally biased region" description="Polar residues" evidence="1">
    <location>
        <begin position="27"/>
        <end position="37"/>
    </location>
</feature>
<feature type="region of interest" description="Disordered" evidence="1">
    <location>
        <begin position="20"/>
        <end position="43"/>
    </location>
</feature>
<accession>A0A392QFW5</accession>
<name>A0A392QFW5_9FABA</name>
<dbReference type="Proteomes" id="UP000265520">
    <property type="component" value="Unassembled WGS sequence"/>
</dbReference>
<evidence type="ECO:0000313" key="3">
    <source>
        <dbReference type="Proteomes" id="UP000265520"/>
    </source>
</evidence>
<dbReference type="AlphaFoldDB" id="A0A392QFW5"/>
<keyword evidence="3" id="KW-1185">Reference proteome</keyword>
<organism evidence="2 3">
    <name type="scientific">Trifolium medium</name>
    <dbReference type="NCBI Taxonomy" id="97028"/>
    <lineage>
        <taxon>Eukaryota</taxon>
        <taxon>Viridiplantae</taxon>
        <taxon>Streptophyta</taxon>
        <taxon>Embryophyta</taxon>
        <taxon>Tracheophyta</taxon>
        <taxon>Spermatophyta</taxon>
        <taxon>Magnoliopsida</taxon>
        <taxon>eudicotyledons</taxon>
        <taxon>Gunneridae</taxon>
        <taxon>Pentapetalae</taxon>
        <taxon>rosids</taxon>
        <taxon>fabids</taxon>
        <taxon>Fabales</taxon>
        <taxon>Fabaceae</taxon>
        <taxon>Papilionoideae</taxon>
        <taxon>50 kb inversion clade</taxon>
        <taxon>NPAAA clade</taxon>
        <taxon>Hologalegina</taxon>
        <taxon>IRL clade</taxon>
        <taxon>Trifolieae</taxon>
        <taxon>Trifolium</taxon>
    </lineage>
</organism>
<feature type="non-terminal residue" evidence="2">
    <location>
        <position position="1"/>
    </location>
</feature>
<dbReference type="EMBL" id="LXQA010135276">
    <property type="protein sequence ID" value="MCI23301.1"/>
    <property type="molecule type" value="Genomic_DNA"/>
</dbReference>
<comment type="caution">
    <text evidence="2">The sequence shown here is derived from an EMBL/GenBank/DDBJ whole genome shotgun (WGS) entry which is preliminary data.</text>
</comment>
<protein>
    <submittedName>
        <fullName evidence="2">Uncharacterized protein</fullName>
    </submittedName>
</protein>
<evidence type="ECO:0000313" key="2">
    <source>
        <dbReference type="EMBL" id="MCI23301.1"/>
    </source>
</evidence>
<proteinExistence type="predicted"/>